<evidence type="ECO:0000256" key="1">
    <source>
        <dbReference type="ARBA" id="ARBA00006484"/>
    </source>
</evidence>
<feature type="region of interest" description="Disordered" evidence="5">
    <location>
        <begin position="179"/>
        <end position="212"/>
    </location>
</feature>
<name>A0A6A6P1A7_9PEZI</name>
<evidence type="ECO:0000256" key="2">
    <source>
        <dbReference type="ARBA" id="ARBA00022857"/>
    </source>
</evidence>
<gene>
    <name evidence="6" type="ORF">BDY21DRAFT_344557</name>
</gene>
<dbReference type="PANTHER" id="PTHR24322">
    <property type="entry name" value="PKSB"/>
    <property type="match status" value="1"/>
</dbReference>
<evidence type="ECO:0000313" key="6">
    <source>
        <dbReference type="EMBL" id="KAF2457679.1"/>
    </source>
</evidence>
<keyword evidence="3" id="KW-0560">Oxidoreductase</keyword>
<sequence length="423" mass="45223">MPLRSEWKLGREGFTFDTVLRLIQCTVLNPYLTFAILAAFRYTSRGHPLLLAHPKKHVALRALFALGVLDRLRRFLDDGVLNNWTSDKYDWEKEVVVVTGGSDGIGKCVVLLMAERGIKVVVLDVRELTYEAPPTVRYVYCDLGSHESIASATSEAAAAFGAAPTIFINNAGIGGHAGNVLSQPSKPPTAGDKDAASSSSSSSSPPSCVPDAPGDATAFAPSNVRAVFAVNALSHYALHRAFVPAMAAANHGMVVTVASVAAYIAAPGMNPYSASKAAALALHETLHADLAVSTHPRADRVRTVAVLQGYVRTELFRGFDEGDGFLAYALEKETVAEAVVRAVLRGRSAHVVLPVGTGTYSSWVRAMPSWMQYGVRKSAGMAKLMQGYRGRMVEQPSEAGMVGGGEQVEDSKVFVERGDEKEE</sequence>
<comment type="similarity">
    <text evidence="1 4">Belongs to the short-chain dehydrogenases/reductases (SDR) family.</text>
</comment>
<dbReference type="Gene3D" id="3.40.50.720">
    <property type="entry name" value="NAD(P)-binding Rossmann-like Domain"/>
    <property type="match status" value="1"/>
</dbReference>
<evidence type="ECO:0000256" key="5">
    <source>
        <dbReference type="SAM" id="MobiDB-lite"/>
    </source>
</evidence>
<dbReference type="PROSITE" id="PS00061">
    <property type="entry name" value="ADH_SHORT"/>
    <property type="match status" value="1"/>
</dbReference>
<dbReference type="SUPFAM" id="SSF51735">
    <property type="entry name" value="NAD(P)-binding Rossmann-fold domains"/>
    <property type="match status" value="1"/>
</dbReference>
<proteinExistence type="inferred from homology"/>
<dbReference type="InterPro" id="IPR020904">
    <property type="entry name" value="Sc_DH/Rdtase_CS"/>
</dbReference>
<evidence type="ECO:0000256" key="4">
    <source>
        <dbReference type="RuleBase" id="RU000363"/>
    </source>
</evidence>
<dbReference type="AlphaFoldDB" id="A0A6A6P1A7"/>
<dbReference type="PRINTS" id="PR00080">
    <property type="entry name" value="SDRFAMILY"/>
</dbReference>
<evidence type="ECO:0000313" key="7">
    <source>
        <dbReference type="Proteomes" id="UP000799766"/>
    </source>
</evidence>
<keyword evidence="7" id="KW-1185">Reference proteome</keyword>
<organism evidence="6 7">
    <name type="scientific">Lineolata rhizophorae</name>
    <dbReference type="NCBI Taxonomy" id="578093"/>
    <lineage>
        <taxon>Eukaryota</taxon>
        <taxon>Fungi</taxon>
        <taxon>Dikarya</taxon>
        <taxon>Ascomycota</taxon>
        <taxon>Pezizomycotina</taxon>
        <taxon>Dothideomycetes</taxon>
        <taxon>Dothideomycetes incertae sedis</taxon>
        <taxon>Lineolatales</taxon>
        <taxon>Lineolataceae</taxon>
        <taxon>Lineolata</taxon>
    </lineage>
</organism>
<dbReference type="OrthoDB" id="10253736at2759"/>
<feature type="compositionally biased region" description="Basic and acidic residues" evidence="5">
    <location>
        <begin position="409"/>
        <end position="423"/>
    </location>
</feature>
<accession>A0A6A6P1A7</accession>
<dbReference type="PANTHER" id="PTHR24322:SF736">
    <property type="entry name" value="RETINOL DEHYDROGENASE 10"/>
    <property type="match status" value="1"/>
</dbReference>
<dbReference type="GO" id="GO:0016616">
    <property type="term" value="F:oxidoreductase activity, acting on the CH-OH group of donors, NAD or NADP as acceptor"/>
    <property type="evidence" value="ECO:0007669"/>
    <property type="project" value="TreeGrafter"/>
</dbReference>
<dbReference type="Pfam" id="PF00106">
    <property type="entry name" value="adh_short"/>
    <property type="match status" value="2"/>
</dbReference>
<dbReference type="Proteomes" id="UP000799766">
    <property type="component" value="Unassembled WGS sequence"/>
</dbReference>
<dbReference type="InterPro" id="IPR036291">
    <property type="entry name" value="NAD(P)-bd_dom_sf"/>
</dbReference>
<dbReference type="PRINTS" id="PR00081">
    <property type="entry name" value="GDHRDH"/>
</dbReference>
<feature type="compositionally biased region" description="Low complexity" evidence="5">
    <location>
        <begin position="197"/>
        <end position="206"/>
    </location>
</feature>
<keyword evidence="2" id="KW-0521">NADP</keyword>
<protein>
    <recommendedName>
        <fullName evidence="8">NAD(P)-binding protein</fullName>
    </recommendedName>
</protein>
<evidence type="ECO:0008006" key="8">
    <source>
        <dbReference type="Google" id="ProtNLM"/>
    </source>
</evidence>
<dbReference type="EMBL" id="MU001680">
    <property type="protein sequence ID" value="KAF2457679.1"/>
    <property type="molecule type" value="Genomic_DNA"/>
</dbReference>
<evidence type="ECO:0000256" key="3">
    <source>
        <dbReference type="ARBA" id="ARBA00023002"/>
    </source>
</evidence>
<feature type="region of interest" description="Disordered" evidence="5">
    <location>
        <begin position="399"/>
        <end position="423"/>
    </location>
</feature>
<dbReference type="InterPro" id="IPR002347">
    <property type="entry name" value="SDR_fam"/>
</dbReference>
<reference evidence="6" key="1">
    <citation type="journal article" date="2020" name="Stud. Mycol.">
        <title>101 Dothideomycetes genomes: a test case for predicting lifestyles and emergence of pathogens.</title>
        <authorList>
            <person name="Haridas S."/>
            <person name="Albert R."/>
            <person name="Binder M."/>
            <person name="Bloem J."/>
            <person name="Labutti K."/>
            <person name="Salamov A."/>
            <person name="Andreopoulos B."/>
            <person name="Baker S."/>
            <person name="Barry K."/>
            <person name="Bills G."/>
            <person name="Bluhm B."/>
            <person name="Cannon C."/>
            <person name="Castanera R."/>
            <person name="Culley D."/>
            <person name="Daum C."/>
            <person name="Ezra D."/>
            <person name="Gonzalez J."/>
            <person name="Henrissat B."/>
            <person name="Kuo A."/>
            <person name="Liang C."/>
            <person name="Lipzen A."/>
            <person name="Lutzoni F."/>
            <person name="Magnuson J."/>
            <person name="Mondo S."/>
            <person name="Nolan M."/>
            <person name="Ohm R."/>
            <person name="Pangilinan J."/>
            <person name="Park H.-J."/>
            <person name="Ramirez L."/>
            <person name="Alfaro M."/>
            <person name="Sun H."/>
            <person name="Tritt A."/>
            <person name="Yoshinaga Y."/>
            <person name="Zwiers L.-H."/>
            <person name="Turgeon B."/>
            <person name="Goodwin S."/>
            <person name="Spatafora J."/>
            <person name="Crous P."/>
            <person name="Grigoriev I."/>
        </authorList>
    </citation>
    <scope>NUCLEOTIDE SEQUENCE</scope>
    <source>
        <strain evidence="6">ATCC 16933</strain>
    </source>
</reference>